<accession>A0AAD8TQM4</accession>
<dbReference type="InterPro" id="IPR016039">
    <property type="entry name" value="Thiolase-like"/>
</dbReference>
<dbReference type="Proteomes" id="UP001231189">
    <property type="component" value="Unassembled WGS sequence"/>
</dbReference>
<dbReference type="SUPFAM" id="SSF53901">
    <property type="entry name" value="Thiolase-like"/>
    <property type="match status" value="1"/>
</dbReference>
<name>A0AAD8TQM4_LOLMU</name>
<dbReference type="EMBL" id="JAUUTY010000002">
    <property type="protein sequence ID" value="KAK1685994.1"/>
    <property type="molecule type" value="Genomic_DNA"/>
</dbReference>
<proteinExistence type="predicted"/>
<dbReference type="GO" id="GO:0016020">
    <property type="term" value="C:membrane"/>
    <property type="evidence" value="ECO:0007669"/>
    <property type="project" value="InterPro"/>
</dbReference>
<keyword evidence="1" id="KW-0808">Transferase</keyword>
<reference evidence="3" key="1">
    <citation type="submission" date="2023-07" db="EMBL/GenBank/DDBJ databases">
        <title>A chromosome-level genome assembly of Lolium multiflorum.</title>
        <authorList>
            <person name="Chen Y."/>
            <person name="Copetti D."/>
            <person name="Kolliker R."/>
            <person name="Studer B."/>
        </authorList>
    </citation>
    <scope>NUCLEOTIDE SEQUENCE</scope>
    <source>
        <strain evidence="3">02402/16</strain>
        <tissue evidence="3">Leaf</tissue>
    </source>
</reference>
<dbReference type="Gene3D" id="3.40.47.10">
    <property type="match status" value="1"/>
</dbReference>
<sequence length="115" mass="12502">MPRPASHAAEAVGILTVNCSLFYPVPSPVSMIVSKYKLSGDVRSMELSGMGCSAGRADRCRAGGVHIRRPSRSSTTYRAPAELTILDYLITRSHKENKPGWATDIVEKTSPKQNL</sequence>
<protein>
    <recommendedName>
        <fullName evidence="2">FAE domain-containing protein</fullName>
    </recommendedName>
</protein>
<evidence type="ECO:0000259" key="2">
    <source>
        <dbReference type="Pfam" id="PF08392"/>
    </source>
</evidence>
<feature type="domain" description="FAE" evidence="2">
    <location>
        <begin position="9"/>
        <end position="55"/>
    </location>
</feature>
<dbReference type="Pfam" id="PF08392">
    <property type="entry name" value="FAE1_CUT1_RppA"/>
    <property type="match status" value="1"/>
</dbReference>
<evidence type="ECO:0000256" key="1">
    <source>
        <dbReference type="ARBA" id="ARBA00023315"/>
    </source>
</evidence>
<gene>
    <name evidence="3" type="ORF">QYE76_046842</name>
</gene>
<keyword evidence="1" id="KW-0012">Acyltransferase</keyword>
<organism evidence="3 4">
    <name type="scientific">Lolium multiflorum</name>
    <name type="common">Italian ryegrass</name>
    <name type="synonym">Lolium perenne subsp. multiflorum</name>
    <dbReference type="NCBI Taxonomy" id="4521"/>
    <lineage>
        <taxon>Eukaryota</taxon>
        <taxon>Viridiplantae</taxon>
        <taxon>Streptophyta</taxon>
        <taxon>Embryophyta</taxon>
        <taxon>Tracheophyta</taxon>
        <taxon>Spermatophyta</taxon>
        <taxon>Magnoliopsida</taxon>
        <taxon>Liliopsida</taxon>
        <taxon>Poales</taxon>
        <taxon>Poaceae</taxon>
        <taxon>BOP clade</taxon>
        <taxon>Pooideae</taxon>
        <taxon>Poodae</taxon>
        <taxon>Poeae</taxon>
        <taxon>Poeae Chloroplast Group 2 (Poeae type)</taxon>
        <taxon>Loliodinae</taxon>
        <taxon>Loliinae</taxon>
        <taxon>Lolium</taxon>
    </lineage>
</organism>
<dbReference type="AlphaFoldDB" id="A0AAD8TQM4"/>
<comment type="caution">
    <text evidence="3">The sequence shown here is derived from an EMBL/GenBank/DDBJ whole genome shotgun (WGS) entry which is preliminary data.</text>
</comment>
<keyword evidence="4" id="KW-1185">Reference proteome</keyword>
<dbReference type="PANTHER" id="PTHR31561">
    <property type="entry name" value="3-KETOACYL-COA SYNTHASE"/>
    <property type="match status" value="1"/>
</dbReference>
<dbReference type="InterPro" id="IPR013601">
    <property type="entry name" value="FAE1_typ3_polyketide_synth"/>
</dbReference>
<dbReference type="GO" id="GO:0016747">
    <property type="term" value="F:acyltransferase activity, transferring groups other than amino-acyl groups"/>
    <property type="evidence" value="ECO:0007669"/>
    <property type="project" value="InterPro"/>
</dbReference>
<evidence type="ECO:0000313" key="3">
    <source>
        <dbReference type="EMBL" id="KAK1685994.1"/>
    </source>
</evidence>
<dbReference type="GO" id="GO:0006633">
    <property type="term" value="P:fatty acid biosynthetic process"/>
    <property type="evidence" value="ECO:0007669"/>
    <property type="project" value="InterPro"/>
</dbReference>
<evidence type="ECO:0000313" key="4">
    <source>
        <dbReference type="Proteomes" id="UP001231189"/>
    </source>
</evidence>
<dbReference type="InterPro" id="IPR012392">
    <property type="entry name" value="3-ktacl-CoA_syn"/>
</dbReference>